<feature type="non-terminal residue" evidence="1">
    <location>
        <position position="37"/>
    </location>
</feature>
<protein>
    <submittedName>
        <fullName evidence="1">Uncharacterized protein</fullName>
    </submittedName>
</protein>
<dbReference type="EMBL" id="ASHM01137481">
    <property type="protein sequence ID" value="PNX60606.1"/>
    <property type="molecule type" value="Genomic_DNA"/>
</dbReference>
<proteinExistence type="predicted"/>
<comment type="caution">
    <text evidence="1">The sequence shown here is derived from an EMBL/GenBank/DDBJ whole genome shotgun (WGS) entry which is preliminary data.</text>
</comment>
<reference evidence="1 2" key="2">
    <citation type="journal article" date="2017" name="Front. Plant Sci.">
        <title>Gene Classification and Mining of Molecular Markers Useful in Red Clover (Trifolium pratense) Breeding.</title>
        <authorList>
            <person name="Istvanek J."/>
            <person name="Dluhosova J."/>
            <person name="Dluhos P."/>
            <person name="Patkova L."/>
            <person name="Nedelnik J."/>
            <person name="Repkova J."/>
        </authorList>
    </citation>
    <scope>NUCLEOTIDE SEQUENCE [LARGE SCALE GENOMIC DNA]</scope>
    <source>
        <strain evidence="2">cv. Tatra</strain>
        <tissue evidence="1">Young leaves</tissue>
    </source>
</reference>
<name>A0A2K3K2V9_TRIPR</name>
<dbReference type="AlphaFoldDB" id="A0A2K3K2V9"/>
<organism evidence="1 2">
    <name type="scientific">Trifolium pratense</name>
    <name type="common">Red clover</name>
    <dbReference type="NCBI Taxonomy" id="57577"/>
    <lineage>
        <taxon>Eukaryota</taxon>
        <taxon>Viridiplantae</taxon>
        <taxon>Streptophyta</taxon>
        <taxon>Embryophyta</taxon>
        <taxon>Tracheophyta</taxon>
        <taxon>Spermatophyta</taxon>
        <taxon>Magnoliopsida</taxon>
        <taxon>eudicotyledons</taxon>
        <taxon>Gunneridae</taxon>
        <taxon>Pentapetalae</taxon>
        <taxon>rosids</taxon>
        <taxon>fabids</taxon>
        <taxon>Fabales</taxon>
        <taxon>Fabaceae</taxon>
        <taxon>Papilionoideae</taxon>
        <taxon>50 kb inversion clade</taxon>
        <taxon>NPAAA clade</taxon>
        <taxon>Hologalegina</taxon>
        <taxon>IRL clade</taxon>
        <taxon>Trifolieae</taxon>
        <taxon>Trifolium</taxon>
    </lineage>
</organism>
<reference evidence="1 2" key="1">
    <citation type="journal article" date="2014" name="Am. J. Bot.">
        <title>Genome assembly and annotation for red clover (Trifolium pratense; Fabaceae).</title>
        <authorList>
            <person name="Istvanek J."/>
            <person name="Jaros M."/>
            <person name="Krenek A."/>
            <person name="Repkova J."/>
        </authorList>
    </citation>
    <scope>NUCLEOTIDE SEQUENCE [LARGE SCALE GENOMIC DNA]</scope>
    <source>
        <strain evidence="2">cv. Tatra</strain>
        <tissue evidence="1">Young leaves</tissue>
    </source>
</reference>
<dbReference type="Proteomes" id="UP000236291">
    <property type="component" value="Unassembled WGS sequence"/>
</dbReference>
<evidence type="ECO:0000313" key="2">
    <source>
        <dbReference type="Proteomes" id="UP000236291"/>
    </source>
</evidence>
<accession>A0A2K3K2V9</accession>
<evidence type="ECO:0000313" key="1">
    <source>
        <dbReference type="EMBL" id="PNX60606.1"/>
    </source>
</evidence>
<gene>
    <name evidence="1" type="ORF">L195_g060265</name>
</gene>
<sequence>MSFRNNGRKDSAQNLECSKLEVLLQLAMERHTIDGRA</sequence>